<gene>
    <name evidence="1" type="ORF">UFOVP419_23</name>
</gene>
<protein>
    <submittedName>
        <fullName evidence="1">Uncharacterized protein</fullName>
    </submittedName>
</protein>
<name>A0A6J5M8X6_9CAUD</name>
<organism evidence="1">
    <name type="scientific">uncultured Caudovirales phage</name>
    <dbReference type="NCBI Taxonomy" id="2100421"/>
    <lineage>
        <taxon>Viruses</taxon>
        <taxon>Duplodnaviria</taxon>
        <taxon>Heunggongvirae</taxon>
        <taxon>Uroviricota</taxon>
        <taxon>Caudoviricetes</taxon>
        <taxon>Peduoviridae</taxon>
        <taxon>Maltschvirus</taxon>
        <taxon>Maltschvirus maltsch</taxon>
    </lineage>
</organism>
<accession>A0A6J5M8X6</accession>
<reference evidence="1" key="1">
    <citation type="submission" date="2020-04" db="EMBL/GenBank/DDBJ databases">
        <authorList>
            <person name="Chiriac C."/>
            <person name="Salcher M."/>
            <person name="Ghai R."/>
            <person name="Kavagutti S V."/>
        </authorList>
    </citation>
    <scope>NUCLEOTIDE SEQUENCE</scope>
</reference>
<evidence type="ECO:0000313" key="1">
    <source>
        <dbReference type="EMBL" id="CAB4141793.1"/>
    </source>
</evidence>
<sequence length="144" mass="16127">MNDNTENETPQLYWSELADLTHISQVETFGFCTCEDGPKVYEDCTQDGQYPENPKHKTAKDYKLNTYANGFGVWHAEIVFTPPIGNTGEADRVAYNAMTAAKRQIRKAICERTAGAVRRLSYKVKDNTTTPGIGRLATLTICEK</sequence>
<proteinExistence type="predicted"/>
<dbReference type="EMBL" id="LR796401">
    <property type="protein sequence ID" value="CAB4141793.1"/>
    <property type="molecule type" value="Genomic_DNA"/>
</dbReference>